<dbReference type="EMBL" id="KB870809">
    <property type="protein sequence ID" value="EOA26121.1"/>
    <property type="molecule type" value="Genomic_DNA"/>
</dbReference>
<organism evidence="8 9">
    <name type="scientific">Capsella rubella</name>
    <dbReference type="NCBI Taxonomy" id="81985"/>
    <lineage>
        <taxon>Eukaryota</taxon>
        <taxon>Viridiplantae</taxon>
        <taxon>Streptophyta</taxon>
        <taxon>Embryophyta</taxon>
        <taxon>Tracheophyta</taxon>
        <taxon>Spermatophyta</taxon>
        <taxon>Magnoliopsida</taxon>
        <taxon>eudicotyledons</taxon>
        <taxon>Gunneridae</taxon>
        <taxon>Pentapetalae</taxon>
        <taxon>rosids</taxon>
        <taxon>malvids</taxon>
        <taxon>Brassicales</taxon>
        <taxon>Brassicaceae</taxon>
        <taxon>Camelineae</taxon>
        <taxon>Capsella</taxon>
    </lineage>
</organism>
<evidence type="ECO:0000256" key="1">
    <source>
        <dbReference type="ARBA" id="ARBA00004141"/>
    </source>
</evidence>
<keyword evidence="3" id="KW-0813">Transport</keyword>
<feature type="transmembrane region" description="Helical" evidence="7">
    <location>
        <begin position="283"/>
        <end position="301"/>
    </location>
</feature>
<evidence type="ECO:0000313" key="9">
    <source>
        <dbReference type="Proteomes" id="UP000029121"/>
    </source>
</evidence>
<feature type="transmembrane region" description="Helical" evidence="7">
    <location>
        <begin position="440"/>
        <end position="458"/>
    </location>
</feature>
<dbReference type="Proteomes" id="UP000029121">
    <property type="component" value="Unassembled WGS sequence"/>
</dbReference>
<dbReference type="PANTHER" id="PTHR14233:SF24">
    <property type="entry name" value="ANTHOCYANIN-RELATED MEMBRANE PROTEIN 2-RELATED"/>
    <property type="match status" value="1"/>
</dbReference>
<dbReference type="PANTHER" id="PTHR14233">
    <property type="entry name" value="DUF914-RELATED"/>
    <property type="match status" value="1"/>
</dbReference>
<reference evidence="9" key="1">
    <citation type="journal article" date="2013" name="Nat. Genet.">
        <title>The Capsella rubella genome and the genomic consequences of rapid mating system evolution.</title>
        <authorList>
            <person name="Slotte T."/>
            <person name="Hazzouri K.M."/>
            <person name="Agren J.A."/>
            <person name="Koenig D."/>
            <person name="Maumus F."/>
            <person name="Guo Y.L."/>
            <person name="Steige K."/>
            <person name="Platts A.E."/>
            <person name="Escobar J.S."/>
            <person name="Newman L.K."/>
            <person name="Wang W."/>
            <person name="Mandakova T."/>
            <person name="Vello E."/>
            <person name="Smith L.M."/>
            <person name="Henz S.R."/>
            <person name="Steffen J."/>
            <person name="Takuno S."/>
            <person name="Brandvain Y."/>
            <person name="Coop G."/>
            <person name="Andolfatto P."/>
            <person name="Hu T.T."/>
            <person name="Blanchette M."/>
            <person name="Clark R.M."/>
            <person name="Quesneville H."/>
            <person name="Nordborg M."/>
            <person name="Gaut B.S."/>
            <person name="Lysak M.A."/>
            <person name="Jenkins J."/>
            <person name="Grimwood J."/>
            <person name="Chapman J."/>
            <person name="Prochnik S."/>
            <person name="Shu S."/>
            <person name="Rokhsar D."/>
            <person name="Schmutz J."/>
            <person name="Weigel D."/>
            <person name="Wright S.I."/>
        </authorList>
    </citation>
    <scope>NUCLEOTIDE SEQUENCE [LARGE SCALE GENOMIC DNA]</scope>
    <source>
        <strain evidence="9">cv. Monte Gargano</strain>
    </source>
</reference>
<evidence type="ECO:0008006" key="10">
    <source>
        <dbReference type="Google" id="ProtNLM"/>
    </source>
</evidence>
<feature type="transmembrane region" description="Helical" evidence="7">
    <location>
        <begin position="346"/>
        <end position="362"/>
    </location>
</feature>
<feature type="transmembrane region" description="Helical" evidence="7">
    <location>
        <begin position="130"/>
        <end position="153"/>
    </location>
</feature>
<feature type="transmembrane region" description="Helical" evidence="7">
    <location>
        <begin position="15"/>
        <end position="39"/>
    </location>
</feature>
<keyword evidence="9" id="KW-1185">Reference proteome</keyword>
<dbReference type="GO" id="GO:0022857">
    <property type="term" value="F:transmembrane transporter activity"/>
    <property type="evidence" value="ECO:0007669"/>
    <property type="project" value="InterPro"/>
</dbReference>
<dbReference type="AlphaFoldDB" id="R0FUB6"/>
<feature type="transmembrane region" description="Helical" evidence="7">
    <location>
        <begin position="382"/>
        <end position="401"/>
    </location>
</feature>
<keyword evidence="4 7" id="KW-0812">Transmembrane</keyword>
<gene>
    <name evidence="8" type="ORF">CARUB_v10019547mg</name>
</gene>
<name>R0FUB6_9BRAS</name>
<feature type="transmembrane region" description="Helical" evidence="7">
    <location>
        <begin position="407"/>
        <end position="428"/>
    </location>
</feature>
<dbReference type="SUPFAM" id="SSF103481">
    <property type="entry name" value="Multidrug resistance efflux transporter EmrE"/>
    <property type="match status" value="2"/>
</dbReference>
<feature type="transmembrane region" description="Helical" evidence="7">
    <location>
        <begin position="256"/>
        <end position="276"/>
    </location>
</feature>
<comment type="similarity">
    <text evidence="2">Belongs to the SLC35F solute transporter family.</text>
</comment>
<evidence type="ECO:0000256" key="2">
    <source>
        <dbReference type="ARBA" id="ARBA00007863"/>
    </source>
</evidence>
<feature type="transmembrane region" description="Helical" evidence="7">
    <location>
        <begin position="226"/>
        <end position="250"/>
    </location>
</feature>
<evidence type="ECO:0000256" key="6">
    <source>
        <dbReference type="ARBA" id="ARBA00023136"/>
    </source>
</evidence>
<comment type="subcellular location">
    <subcellularLocation>
        <location evidence="1">Membrane</location>
        <topology evidence="1">Multi-pass membrane protein</topology>
    </subcellularLocation>
</comment>
<evidence type="ECO:0000256" key="4">
    <source>
        <dbReference type="ARBA" id="ARBA00022692"/>
    </source>
</evidence>
<dbReference type="eggNOG" id="KOG2766">
    <property type="taxonomic scope" value="Eukaryota"/>
</dbReference>
<dbReference type="Pfam" id="PF06027">
    <property type="entry name" value="SLC35F"/>
    <property type="match status" value="4"/>
</dbReference>
<accession>R0FUB6</accession>
<feature type="transmembrane region" description="Helical" evidence="7">
    <location>
        <begin position="165"/>
        <end position="183"/>
    </location>
</feature>
<proteinExistence type="inferred from homology"/>
<feature type="transmembrane region" description="Helical" evidence="7">
    <location>
        <begin position="470"/>
        <end position="491"/>
    </location>
</feature>
<feature type="transmembrane region" description="Helical" evidence="7">
    <location>
        <begin position="195"/>
        <end position="214"/>
    </location>
</feature>
<dbReference type="GO" id="GO:0016020">
    <property type="term" value="C:membrane"/>
    <property type="evidence" value="ECO:0007669"/>
    <property type="project" value="UniProtKB-SubCell"/>
</dbReference>
<evidence type="ECO:0000256" key="3">
    <source>
        <dbReference type="ARBA" id="ARBA00022448"/>
    </source>
</evidence>
<keyword evidence="5 7" id="KW-1133">Transmembrane helix</keyword>
<evidence type="ECO:0000256" key="5">
    <source>
        <dbReference type="ARBA" id="ARBA00022989"/>
    </source>
</evidence>
<evidence type="ECO:0000313" key="8">
    <source>
        <dbReference type="EMBL" id="EOA26121.1"/>
    </source>
</evidence>
<dbReference type="InterPro" id="IPR009262">
    <property type="entry name" value="SLC35_F1/F2/F6"/>
</dbReference>
<sequence length="594" mass="65311">MVCFDFNGIETKKTLIGLGLGQIVSLVSTSVSFTTSEFARKGINVPTSQAFLGYVLLAIVYGGTMLYRGSTIQAKWYYYLLLALVDVEGNFLVYKAYQNTSMTSVMLLDCWAIPCVLVLTWLFLNTKYRLMKISGVVICIVGVVMVVFSDVHAGDRAGGNNPVKGDFLVIAGATLYAISNVSQEFLVKNADRVELMSFLGLFGAIIGAIQISIFERDALKAIHWSPGAVLPFLGIALGVFLFYSLVTVLLKTNGSAMFTLSLLTSDMWAVLIRIFAYHEKVDWLYYLAFATTAIGLIIYSMKEEDQEEEGGGEVADEQRTKLFDAVDSESVRNSLIGINAPTSQSLLGYLSLAIVYGGIMLYRRPAIKVVVKAFQNTSMTSVMLLDCWAIPCVLILTRVFLKTKYRMMKISGVVICILGVVMVIFSDVHAGDRAGGSNPVKGDLLVIAGATLYAVSNVSEEFLVKNADMIELLAFLGLFGAIIAAIQISIFERGVLKAVHWSTEANNGATMFNLSLLTSDMWAVLIRTFGYHEKVDWLYFLAFATTAIGLIIYSMKEKDEEEERRGEVLVSGERKLFDEEDGESLRSSLIVAIT</sequence>
<dbReference type="InterPro" id="IPR037185">
    <property type="entry name" value="EmrE-like"/>
</dbReference>
<feature type="transmembrane region" description="Helical" evidence="7">
    <location>
        <begin position="537"/>
        <end position="555"/>
    </location>
</feature>
<evidence type="ECO:0000256" key="7">
    <source>
        <dbReference type="SAM" id="Phobius"/>
    </source>
</evidence>
<protein>
    <recommendedName>
        <fullName evidence="10">EamA domain-containing protein</fullName>
    </recommendedName>
</protein>
<dbReference type="InterPro" id="IPR052221">
    <property type="entry name" value="SLC35F_Transporter"/>
</dbReference>
<keyword evidence="6 7" id="KW-0472">Membrane</keyword>
<feature type="transmembrane region" description="Helical" evidence="7">
    <location>
        <begin position="51"/>
        <end position="70"/>
    </location>
</feature>
<feature type="transmembrane region" description="Helical" evidence="7">
    <location>
        <begin position="106"/>
        <end position="124"/>
    </location>
</feature>
<dbReference type="STRING" id="81985.R0FUB6"/>